<comment type="pathway">
    <text evidence="3">Protein modification; protein glycosylation.</text>
</comment>
<evidence type="ECO:0000256" key="3">
    <source>
        <dbReference type="ARBA" id="ARBA00004922"/>
    </source>
</evidence>
<dbReference type="UniPathway" id="UPA00378"/>
<evidence type="ECO:0000256" key="11">
    <source>
        <dbReference type="ARBA" id="ARBA00032139"/>
    </source>
</evidence>
<evidence type="ECO:0000256" key="12">
    <source>
        <dbReference type="SAM" id="Phobius"/>
    </source>
</evidence>
<evidence type="ECO:0000256" key="13">
    <source>
        <dbReference type="SAM" id="SignalP"/>
    </source>
</evidence>
<feature type="transmembrane region" description="Helical" evidence="12">
    <location>
        <begin position="229"/>
        <end position="249"/>
    </location>
</feature>
<dbReference type="InterPro" id="IPR008814">
    <property type="entry name" value="Swp1"/>
</dbReference>
<evidence type="ECO:0000259" key="14">
    <source>
        <dbReference type="Pfam" id="PF23860"/>
    </source>
</evidence>
<dbReference type="Pfam" id="PF25147">
    <property type="entry name" value="Ribophorin_II_C"/>
    <property type="match status" value="1"/>
</dbReference>
<dbReference type="InterPro" id="IPR056790">
    <property type="entry name" value="Ribophorin_II_C"/>
</dbReference>
<evidence type="ECO:0000256" key="4">
    <source>
        <dbReference type="ARBA" id="ARBA00009038"/>
    </source>
</evidence>
<evidence type="ECO:0000256" key="8">
    <source>
        <dbReference type="ARBA" id="ARBA00022989"/>
    </source>
</evidence>
<evidence type="ECO:0000259" key="15">
    <source>
        <dbReference type="Pfam" id="PF25147"/>
    </source>
</evidence>
<dbReference type="EMBL" id="LN483167">
    <property type="protein sequence ID" value="CDZ97396.1"/>
    <property type="molecule type" value="Genomic_DNA"/>
</dbReference>
<dbReference type="InterPro" id="IPR055374">
    <property type="entry name" value="Ribophorin_II_3rd"/>
</dbReference>
<keyword evidence="8 12" id="KW-1133">Transmembrane helix</keyword>
<reference evidence="16" key="1">
    <citation type="submission" date="2014-08" db="EMBL/GenBank/DDBJ databases">
        <authorList>
            <person name="Sharma Rahul"/>
            <person name="Thines Marco"/>
        </authorList>
    </citation>
    <scope>NUCLEOTIDE SEQUENCE</scope>
</reference>
<feature type="domain" description="Ribophorin II C-terminal" evidence="15">
    <location>
        <begin position="187"/>
        <end position="277"/>
    </location>
</feature>
<accession>A0A0F7SF70</accession>
<organism evidence="16">
    <name type="scientific">Phaffia rhodozyma</name>
    <name type="common">Yeast</name>
    <name type="synonym">Xanthophyllomyces dendrorhous</name>
    <dbReference type="NCBI Taxonomy" id="264483"/>
    <lineage>
        <taxon>Eukaryota</taxon>
        <taxon>Fungi</taxon>
        <taxon>Dikarya</taxon>
        <taxon>Basidiomycota</taxon>
        <taxon>Agaricomycotina</taxon>
        <taxon>Tremellomycetes</taxon>
        <taxon>Cystofilobasidiales</taxon>
        <taxon>Mrakiaceae</taxon>
        <taxon>Phaffia</taxon>
    </lineage>
</organism>
<comment type="similarity">
    <text evidence="4">Belongs to the SWP1 family.</text>
</comment>
<dbReference type="PANTHER" id="PTHR12640:SF0">
    <property type="entry name" value="DOLICHYL-DIPHOSPHOOLIGOSACCHARIDE--PROTEIN GLYCOSYLTRANSFERASE SUBUNIT 2"/>
    <property type="match status" value="1"/>
</dbReference>
<comment type="subcellular location">
    <subcellularLocation>
        <location evidence="2">Endoplasmic reticulum membrane</location>
        <topology evidence="2">Multi-pass membrane protein</topology>
    </subcellularLocation>
</comment>
<evidence type="ECO:0000256" key="6">
    <source>
        <dbReference type="ARBA" id="ARBA00022729"/>
    </source>
</evidence>
<protein>
    <recommendedName>
        <fullName evidence="11">Ribophorin II</fullName>
    </recommendedName>
    <alternativeName>
        <fullName evidence="10">Ribophorin-2</fullName>
    </alternativeName>
</protein>
<evidence type="ECO:0000256" key="2">
    <source>
        <dbReference type="ARBA" id="ARBA00004477"/>
    </source>
</evidence>
<proteinExistence type="inferred from homology"/>
<dbReference type="Pfam" id="PF23860">
    <property type="entry name" value="Ribophorin_II_3rd"/>
    <property type="match status" value="1"/>
</dbReference>
<keyword evidence="5 12" id="KW-0812">Transmembrane</keyword>
<dbReference type="PANTHER" id="PTHR12640">
    <property type="entry name" value="RIBOPHORIN II"/>
    <property type="match status" value="1"/>
</dbReference>
<feature type="transmembrane region" description="Helical" evidence="12">
    <location>
        <begin position="196"/>
        <end position="217"/>
    </location>
</feature>
<evidence type="ECO:0000313" key="16">
    <source>
        <dbReference type="EMBL" id="CDZ97396.1"/>
    </source>
</evidence>
<keyword evidence="6 13" id="KW-0732">Signal</keyword>
<feature type="domain" description="Ribophorin II third" evidence="14">
    <location>
        <begin position="33"/>
        <end position="141"/>
    </location>
</feature>
<evidence type="ECO:0000256" key="7">
    <source>
        <dbReference type="ARBA" id="ARBA00022824"/>
    </source>
</evidence>
<evidence type="ECO:0000256" key="9">
    <source>
        <dbReference type="ARBA" id="ARBA00023136"/>
    </source>
</evidence>
<feature type="transmembrane region" description="Helical" evidence="12">
    <location>
        <begin position="255"/>
        <end position="276"/>
    </location>
</feature>
<feature type="signal peptide" evidence="13">
    <location>
        <begin position="1"/>
        <end position="21"/>
    </location>
</feature>
<sequence length="282" mass="30352">MRWSSTFLSVSLLAVAASVVARSSSALKLNNPQISLISSEGSTLQSHTLEPPHSLTTPLVLPPLSTFKLAFQVTDENGDGIIPHQAHLSFVDVETGKDEVLPLNVRAKGKTRFEIDTASPPSQLLSTTGTFTVTLNVGSLTASSISYPLLTLSLPSTVLTPQKAHVDTYSAELFSSFGKQKLIHHTFREDEKGVNALISLLGTGAVWAPWVVLAGLINSLSFKLVPQSVAYPFLTTLLALESTTLVYWIGYIKLFKFLAIFSILGATSFFTGRSALRGDTSK</sequence>
<evidence type="ECO:0000256" key="10">
    <source>
        <dbReference type="ARBA" id="ARBA00030078"/>
    </source>
</evidence>
<dbReference type="GO" id="GO:0006487">
    <property type="term" value="P:protein N-linked glycosylation"/>
    <property type="evidence" value="ECO:0007669"/>
    <property type="project" value="TreeGrafter"/>
</dbReference>
<dbReference type="AlphaFoldDB" id="A0A0F7SF70"/>
<evidence type="ECO:0000256" key="5">
    <source>
        <dbReference type="ARBA" id="ARBA00022692"/>
    </source>
</evidence>
<comment type="function">
    <text evidence="1">Subunit of the oligosaccharyl transferase (OST) complex that catalyzes the initial transfer of a defined glycan (Glc(3)Man(9)GlcNAc(2) in eukaryotes) from the lipid carrier dolichol-pyrophosphate to an asparagine residue within an Asn-X-Ser/Thr consensus motif in nascent polypeptide chains, the first step in protein N-glycosylation. N-glycosylation occurs cotranslationally and the complex associates with the Sec61 complex at the channel-forming translocon complex that mediates protein translocation across the endoplasmic reticulum (ER). All subunits are required for a maximal enzyme activity.</text>
</comment>
<keyword evidence="16" id="KW-0808">Transferase</keyword>
<evidence type="ECO:0000256" key="1">
    <source>
        <dbReference type="ARBA" id="ARBA00002791"/>
    </source>
</evidence>
<name>A0A0F7SF70_PHARH</name>
<keyword evidence="9 12" id="KW-0472">Membrane</keyword>
<feature type="chain" id="PRO_5044292023" description="Ribophorin II" evidence="13">
    <location>
        <begin position="22"/>
        <end position="282"/>
    </location>
</feature>
<dbReference type="GO" id="GO:0016740">
    <property type="term" value="F:transferase activity"/>
    <property type="evidence" value="ECO:0007669"/>
    <property type="project" value="UniProtKB-KW"/>
</dbReference>
<keyword evidence="7" id="KW-0256">Endoplasmic reticulum</keyword>
<dbReference type="GO" id="GO:0008250">
    <property type="term" value="C:oligosaccharyltransferase complex"/>
    <property type="evidence" value="ECO:0007669"/>
    <property type="project" value="InterPro"/>
</dbReference>